<sequence>MSSRTKTSKVREQDVDAAFEKATKSLDKYYKALGELNDLRDQIEECEDDMEEYQRRLHYRKYSTTQEKFRLEDKFNLARRHKEYLKEQHDRAHGRLGSAKDTLDRHREQYRELDEMFEYQEDKRMARAFRKLEEEERERRRWRRYVDDCFANYSQIKEFPHPPIHGRDVDHAAWEKDLKTLFRSLEGVDLKKESFRWHPDRFSACEEGKREMWKGFAGEVFVVISGMVKEK</sequence>
<protein>
    <submittedName>
        <fullName evidence="2">Uncharacterized protein</fullName>
    </submittedName>
</protein>
<dbReference type="EMBL" id="JAXOVC010000015">
    <property type="protein sequence ID" value="KAK4493744.1"/>
    <property type="molecule type" value="Genomic_DNA"/>
</dbReference>
<evidence type="ECO:0000313" key="2">
    <source>
        <dbReference type="EMBL" id="KAK4493744.1"/>
    </source>
</evidence>
<feature type="coiled-coil region" evidence="1">
    <location>
        <begin position="96"/>
        <end position="145"/>
    </location>
</feature>
<comment type="caution">
    <text evidence="2">The sequence shown here is derived from an EMBL/GenBank/DDBJ whole genome shotgun (WGS) entry which is preliminary data.</text>
</comment>
<dbReference type="Proteomes" id="UP001305779">
    <property type="component" value="Unassembled WGS sequence"/>
</dbReference>
<keyword evidence="1" id="KW-0175">Coiled coil</keyword>
<gene>
    <name evidence="2" type="ORF">PRZ48_014929</name>
</gene>
<reference evidence="2 3" key="1">
    <citation type="journal article" date="2023" name="G3 (Bethesda)">
        <title>A chromosome-level genome assembly of Zasmidium syzygii isolated from banana leaves.</title>
        <authorList>
            <person name="van Westerhoven A.C."/>
            <person name="Mehrabi R."/>
            <person name="Talebi R."/>
            <person name="Steentjes M.B.F."/>
            <person name="Corcolon B."/>
            <person name="Chong P.A."/>
            <person name="Kema G.H.J."/>
            <person name="Seidl M.F."/>
        </authorList>
    </citation>
    <scope>NUCLEOTIDE SEQUENCE [LARGE SCALE GENOMIC DNA]</scope>
    <source>
        <strain evidence="2 3">P124</strain>
    </source>
</reference>
<evidence type="ECO:0000256" key="1">
    <source>
        <dbReference type="SAM" id="Coils"/>
    </source>
</evidence>
<evidence type="ECO:0000313" key="3">
    <source>
        <dbReference type="Proteomes" id="UP001305779"/>
    </source>
</evidence>
<name>A0ABR0DX54_ZASCE</name>
<keyword evidence="3" id="KW-1185">Reference proteome</keyword>
<organism evidence="2 3">
    <name type="scientific">Zasmidium cellare</name>
    <name type="common">Wine cellar mold</name>
    <name type="synonym">Racodium cellare</name>
    <dbReference type="NCBI Taxonomy" id="395010"/>
    <lineage>
        <taxon>Eukaryota</taxon>
        <taxon>Fungi</taxon>
        <taxon>Dikarya</taxon>
        <taxon>Ascomycota</taxon>
        <taxon>Pezizomycotina</taxon>
        <taxon>Dothideomycetes</taxon>
        <taxon>Dothideomycetidae</taxon>
        <taxon>Mycosphaerellales</taxon>
        <taxon>Mycosphaerellaceae</taxon>
        <taxon>Zasmidium</taxon>
    </lineage>
</organism>
<proteinExistence type="predicted"/>
<feature type="coiled-coil region" evidence="1">
    <location>
        <begin position="29"/>
        <end position="56"/>
    </location>
</feature>
<accession>A0ABR0DX54</accession>